<feature type="domain" description="Malate synthase N-terminal" evidence="9">
    <location>
        <begin position="22"/>
        <end position="83"/>
    </location>
</feature>
<dbReference type="InterPro" id="IPR044856">
    <property type="entry name" value="Malate_synth_C_sf"/>
</dbReference>
<dbReference type="Pfam" id="PF01274">
    <property type="entry name" value="MS_TIM-barrel"/>
    <property type="match status" value="1"/>
</dbReference>
<comment type="caution">
    <text evidence="11">The sequence shown here is derived from an EMBL/GenBank/DDBJ whole genome shotgun (WGS) entry which is preliminary data.</text>
</comment>
<name>A0ABQ8F2T2_9FUNG</name>
<evidence type="ECO:0000313" key="11">
    <source>
        <dbReference type="EMBL" id="KAH6589627.1"/>
    </source>
</evidence>
<dbReference type="SUPFAM" id="SSF51645">
    <property type="entry name" value="Malate synthase G"/>
    <property type="match status" value="1"/>
</dbReference>
<evidence type="ECO:0000256" key="2">
    <source>
        <dbReference type="ARBA" id="ARBA00012636"/>
    </source>
</evidence>
<dbReference type="EMBL" id="JAFCIX010000443">
    <property type="protein sequence ID" value="KAH6589627.1"/>
    <property type="molecule type" value="Genomic_DNA"/>
</dbReference>
<evidence type="ECO:0000256" key="6">
    <source>
        <dbReference type="ARBA" id="ARBA00047918"/>
    </source>
</evidence>
<evidence type="ECO:0000259" key="8">
    <source>
        <dbReference type="Pfam" id="PF01274"/>
    </source>
</evidence>
<dbReference type="Gene3D" id="1.20.1220.12">
    <property type="entry name" value="Malate synthase, domain III"/>
    <property type="match status" value="1"/>
</dbReference>
<dbReference type="NCBIfam" id="TIGR01344">
    <property type="entry name" value="malate_syn_A"/>
    <property type="match status" value="1"/>
</dbReference>
<keyword evidence="3 7" id="KW-0329">Glyoxylate bypass</keyword>
<proteinExistence type="inferred from homology"/>
<evidence type="ECO:0000313" key="12">
    <source>
        <dbReference type="Proteomes" id="UP001648503"/>
    </source>
</evidence>
<feature type="domain" description="Malate synthase C-terminal" evidence="10">
    <location>
        <begin position="427"/>
        <end position="547"/>
    </location>
</feature>
<comment type="catalytic activity">
    <reaction evidence="6 7">
        <text>glyoxylate + acetyl-CoA + H2O = (S)-malate + CoA + H(+)</text>
        <dbReference type="Rhea" id="RHEA:18181"/>
        <dbReference type="ChEBI" id="CHEBI:15377"/>
        <dbReference type="ChEBI" id="CHEBI:15378"/>
        <dbReference type="ChEBI" id="CHEBI:15589"/>
        <dbReference type="ChEBI" id="CHEBI:36655"/>
        <dbReference type="ChEBI" id="CHEBI:57287"/>
        <dbReference type="ChEBI" id="CHEBI:57288"/>
        <dbReference type="EC" id="2.3.3.9"/>
    </reaction>
</comment>
<dbReference type="InterPro" id="IPR001465">
    <property type="entry name" value="Malate_synthase_TIM"/>
</dbReference>
<dbReference type="PANTHER" id="PTHR42902:SF1">
    <property type="entry name" value="MALATE SYNTHASE 1-RELATED"/>
    <property type="match status" value="1"/>
</dbReference>
<dbReference type="InterPro" id="IPR046363">
    <property type="entry name" value="MS_N_TIM-barrel_dom"/>
</dbReference>
<evidence type="ECO:0000256" key="4">
    <source>
        <dbReference type="ARBA" id="ARBA00022532"/>
    </source>
</evidence>
<evidence type="ECO:0000256" key="5">
    <source>
        <dbReference type="ARBA" id="ARBA00022679"/>
    </source>
</evidence>
<dbReference type="Gene3D" id="3.20.20.360">
    <property type="entry name" value="Malate synthase, domain 3"/>
    <property type="match status" value="1"/>
</dbReference>
<protein>
    <recommendedName>
        <fullName evidence="2 7">Malate synthase</fullName>
        <ecNumber evidence="2 7">2.3.3.9</ecNumber>
    </recommendedName>
</protein>
<dbReference type="CDD" id="cd00727">
    <property type="entry name" value="malate_synt_A"/>
    <property type="match status" value="1"/>
</dbReference>
<dbReference type="PIRSF" id="PIRSF001363">
    <property type="entry name" value="Malate_synth"/>
    <property type="match status" value="1"/>
</dbReference>
<comment type="similarity">
    <text evidence="1 7">Belongs to the malate synthase family.</text>
</comment>
<dbReference type="InterPro" id="IPR011076">
    <property type="entry name" value="Malate_synth_sf"/>
</dbReference>
<comment type="pathway">
    <text evidence="7">Carbohydrate metabolism; glyoxylate cycle; (S)-malate from isocitrate: step 2/2.</text>
</comment>
<feature type="domain" description="Malate synthase TIM barrel" evidence="8">
    <location>
        <begin position="175"/>
        <end position="419"/>
    </location>
</feature>
<dbReference type="Proteomes" id="UP001648503">
    <property type="component" value="Unassembled WGS sequence"/>
</dbReference>
<gene>
    <name evidence="11" type="ORF">BASA50_009883</name>
</gene>
<evidence type="ECO:0000256" key="3">
    <source>
        <dbReference type="ARBA" id="ARBA00022435"/>
    </source>
</evidence>
<keyword evidence="12" id="KW-1185">Reference proteome</keyword>
<sequence length="554" mass="62097">MPHTPPSASLWSSTVAATASLGVQVLGHVPSQHVDTLSTDTLAFLAVLHRTFNTRRKALLDARVMRQKATDNGEMPDFLHQTKVIRDDPTWRGAPPAPGLTDRRVEITGPVDRKMVINALNSGASTFMADFEDSNSPTWDNCLSGQTNMRDAVRRTLTFTASNDKFYKLNPEIATLLVRPRGWHMEEQHVLVDGAPISASIFDFGVYFFHNAKETIARGFGPYFYLPKMESHLEARLWNDIFNLSQDMLQIPRGSIRGTVLIETIFAAFEMEEIIYELREHSAGLNCGRWDYIFSFIKKFRNNPKFLLPERSDITMKTPFMDSYVRLLIKTCHKRGVHAMGGMAAQIPIKDNENANKIAMDKVKADKLREVLAGHDGTWVAHPALVIIAKDIFNAHMPQPNQLHVLRDDVKVSAADLIATGDIQGSITDHGVRNNINVALQYMEAWLRGNGCVPIHNLMEDAATAEISRSQVWQWARHQAKTKEGHVVNAVYVARILDEETKKLQSTLRDPKAISASKFGLAKQLLENTICGGDYADFLTTLCYDAIVTIKSKM</sequence>
<dbReference type="InterPro" id="IPR019830">
    <property type="entry name" value="Malate_synthase_CS"/>
</dbReference>
<dbReference type="PROSITE" id="PS00510">
    <property type="entry name" value="MALATE_SYNTHASE"/>
    <property type="match status" value="1"/>
</dbReference>
<accession>A0ABQ8F2T2</accession>
<dbReference type="InterPro" id="IPR006252">
    <property type="entry name" value="Malate_synthA"/>
</dbReference>
<organism evidence="11 12">
    <name type="scientific">Batrachochytrium salamandrivorans</name>
    <dbReference type="NCBI Taxonomy" id="1357716"/>
    <lineage>
        <taxon>Eukaryota</taxon>
        <taxon>Fungi</taxon>
        <taxon>Fungi incertae sedis</taxon>
        <taxon>Chytridiomycota</taxon>
        <taxon>Chytridiomycota incertae sedis</taxon>
        <taxon>Chytridiomycetes</taxon>
        <taxon>Rhizophydiales</taxon>
        <taxon>Rhizophydiales incertae sedis</taxon>
        <taxon>Batrachochytrium</taxon>
    </lineage>
</organism>
<reference evidence="11 12" key="1">
    <citation type="submission" date="2021-02" db="EMBL/GenBank/DDBJ databases">
        <title>Variation within the Batrachochytrium salamandrivorans European outbreak.</title>
        <authorList>
            <person name="Kelly M."/>
            <person name="Pasmans F."/>
            <person name="Shea T.P."/>
            <person name="Munoz J.F."/>
            <person name="Carranza S."/>
            <person name="Cuomo C.A."/>
            <person name="Martel A."/>
        </authorList>
    </citation>
    <scope>NUCLEOTIDE SEQUENCE [LARGE SCALE GENOMIC DNA]</scope>
    <source>
        <strain evidence="11 12">AMFP18/2</strain>
    </source>
</reference>
<keyword evidence="4 7" id="KW-0816">Tricarboxylic acid cycle</keyword>
<keyword evidence="5 7" id="KW-0808">Transferase</keyword>
<evidence type="ECO:0000259" key="10">
    <source>
        <dbReference type="Pfam" id="PF20659"/>
    </source>
</evidence>
<evidence type="ECO:0000256" key="7">
    <source>
        <dbReference type="RuleBase" id="RU000555"/>
    </source>
</evidence>
<dbReference type="Pfam" id="PF20659">
    <property type="entry name" value="MS_C"/>
    <property type="match status" value="1"/>
</dbReference>
<dbReference type="EC" id="2.3.3.9" evidence="2 7"/>
<dbReference type="InterPro" id="IPR048356">
    <property type="entry name" value="MS_N"/>
</dbReference>
<dbReference type="PANTHER" id="PTHR42902">
    <property type="entry name" value="MALATE SYNTHASE"/>
    <property type="match status" value="1"/>
</dbReference>
<dbReference type="InterPro" id="IPR048355">
    <property type="entry name" value="MS_C"/>
</dbReference>
<evidence type="ECO:0000259" key="9">
    <source>
        <dbReference type="Pfam" id="PF20656"/>
    </source>
</evidence>
<evidence type="ECO:0000256" key="1">
    <source>
        <dbReference type="ARBA" id="ARBA00006394"/>
    </source>
</evidence>
<dbReference type="Pfam" id="PF20656">
    <property type="entry name" value="MS_N"/>
    <property type="match status" value="1"/>
</dbReference>